<accession>A0AAD8KPJ4</accession>
<dbReference type="Proteomes" id="UP001229421">
    <property type="component" value="Unassembled WGS sequence"/>
</dbReference>
<proteinExistence type="predicted"/>
<name>A0AAD8KPJ4_TARER</name>
<evidence type="ECO:0000313" key="2">
    <source>
        <dbReference type="Proteomes" id="UP001229421"/>
    </source>
</evidence>
<comment type="caution">
    <text evidence="1">The sequence shown here is derived from an EMBL/GenBank/DDBJ whole genome shotgun (WGS) entry which is preliminary data.</text>
</comment>
<evidence type="ECO:0000313" key="1">
    <source>
        <dbReference type="EMBL" id="KAK1423355.1"/>
    </source>
</evidence>
<sequence length="158" mass="17711">MSNEDISVNSEYNSDVVVKDSVDDKCSSYSSYSESSAASDDKDRNQKIVAFELVSSMGKFKRKRTRAGKKTKVDAESPIMVQVELEGKSKLIPLVKDELTFAGFVKFVKQAFSIPEGSILAFEYLARETWFPLEVDIDINACSFYKNAQGFAYVRANK</sequence>
<dbReference type="AlphaFoldDB" id="A0AAD8KPJ4"/>
<organism evidence="1 2">
    <name type="scientific">Tagetes erecta</name>
    <name type="common">African marigold</name>
    <dbReference type="NCBI Taxonomy" id="13708"/>
    <lineage>
        <taxon>Eukaryota</taxon>
        <taxon>Viridiplantae</taxon>
        <taxon>Streptophyta</taxon>
        <taxon>Embryophyta</taxon>
        <taxon>Tracheophyta</taxon>
        <taxon>Spermatophyta</taxon>
        <taxon>Magnoliopsida</taxon>
        <taxon>eudicotyledons</taxon>
        <taxon>Gunneridae</taxon>
        <taxon>Pentapetalae</taxon>
        <taxon>asterids</taxon>
        <taxon>campanulids</taxon>
        <taxon>Asterales</taxon>
        <taxon>Asteraceae</taxon>
        <taxon>Asteroideae</taxon>
        <taxon>Heliantheae alliance</taxon>
        <taxon>Tageteae</taxon>
        <taxon>Tagetes</taxon>
    </lineage>
</organism>
<protein>
    <submittedName>
        <fullName evidence="1">Uncharacterized protein</fullName>
    </submittedName>
</protein>
<reference evidence="1" key="1">
    <citation type="journal article" date="2023" name="bioRxiv">
        <title>Improved chromosome-level genome assembly for marigold (Tagetes erecta).</title>
        <authorList>
            <person name="Jiang F."/>
            <person name="Yuan L."/>
            <person name="Wang S."/>
            <person name="Wang H."/>
            <person name="Xu D."/>
            <person name="Wang A."/>
            <person name="Fan W."/>
        </authorList>
    </citation>
    <scope>NUCLEOTIDE SEQUENCE</scope>
    <source>
        <strain evidence="1">WSJ</strain>
        <tissue evidence="1">Leaf</tissue>
    </source>
</reference>
<dbReference type="EMBL" id="JAUHHV010000005">
    <property type="protein sequence ID" value="KAK1423355.1"/>
    <property type="molecule type" value="Genomic_DNA"/>
</dbReference>
<keyword evidence="2" id="KW-1185">Reference proteome</keyword>
<gene>
    <name evidence="1" type="ORF">QVD17_18654</name>
</gene>